<dbReference type="EMBL" id="FJUW01000002">
    <property type="protein sequence ID" value="CZS88606.1"/>
    <property type="molecule type" value="Genomic_DNA"/>
</dbReference>
<evidence type="ECO:0000313" key="2">
    <source>
        <dbReference type="EMBL" id="CZS88606.1"/>
    </source>
</evidence>
<protein>
    <submittedName>
        <fullName evidence="2">Uncharacterized protein</fullName>
    </submittedName>
</protein>
<organism evidence="2 3">
    <name type="scientific">Rhynchosporium graminicola</name>
    <dbReference type="NCBI Taxonomy" id="2792576"/>
    <lineage>
        <taxon>Eukaryota</taxon>
        <taxon>Fungi</taxon>
        <taxon>Dikarya</taxon>
        <taxon>Ascomycota</taxon>
        <taxon>Pezizomycotina</taxon>
        <taxon>Leotiomycetes</taxon>
        <taxon>Helotiales</taxon>
        <taxon>Ploettnerulaceae</taxon>
        <taxon>Rhynchosporium</taxon>
    </lineage>
</organism>
<keyword evidence="3" id="KW-1185">Reference proteome</keyword>
<dbReference type="AlphaFoldDB" id="A0A1E1JRV4"/>
<evidence type="ECO:0000313" key="3">
    <source>
        <dbReference type="Proteomes" id="UP000178129"/>
    </source>
</evidence>
<sequence>MSNLLHAAPSDPDGLDHTDRTKFQRNFNHIFGYDPGTPYLESQPSDLDTEREPTLMAGGENQSAAVAIAYTRFEENPQPDGNGHGRPGEKGGKKSGWGHQGSERLEYATHRPSQEDTDVRVDRVLGGSLGQRQVDQFYRRDETNAIGTSGKGEGTRRLGAHGGPGERDLRVGSDQMIGRAILVSPKLPVFNGEQYLYSVLCPYRLSLLHAEHGVEGPTQHRFSEARQELIDLPHRGLRTRPPSFRPSSSFNARGEDFDALAMGSPVIAYRSFQCSPTQFNSRFPSYRQPYVEDFENYEGSEMDAE</sequence>
<feature type="region of interest" description="Disordered" evidence="1">
    <location>
        <begin position="1"/>
        <end position="20"/>
    </location>
</feature>
<feature type="region of interest" description="Disordered" evidence="1">
    <location>
        <begin position="33"/>
        <end position="53"/>
    </location>
</feature>
<gene>
    <name evidence="2" type="ORF">RCO7_04434</name>
</gene>
<accession>A0A1E1JRV4</accession>
<evidence type="ECO:0000256" key="1">
    <source>
        <dbReference type="SAM" id="MobiDB-lite"/>
    </source>
</evidence>
<dbReference type="Proteomes" id="UP000178129">
    <property type="component" value="Unassembled WGS sequence"/>
</dbReference>
<feature type="region of interest" description="Disordered" evidence="1">
    <location>
        <begin position="74"/>
        <end position="100"/>
    </location>
</feature>
<dbReference type="InParanoid" id="A0A1E1JRV4"/>
<reference evidence="3" key="1">
    <citation type="submission" date="2016-03" db="EMBL/GenBank/DDBJ databases">
        <authorList>
            <person name="Ploux O."/>
        </authorList>
    </citation>
    <scope>NUCLEOTIDE SEQUENCE [LARGE SCALE GENOMIC DNA]</scope>
    <source>
        <strain evidence="3">UK7</strain>
    </source>
</reference>
<name>A0A1E1JRV4_9HELO</name>
<comment type="caution">
    <text evidence="2">The sequence shown here is derived from an EMBL/GenBank/DDBJ whole genome shotgun (WGS) entry which is preliminary data.</text>
</comment>
<feature type="region of interest" description="Disordered" evidence="1">
    <location>
        <begin position="144"/>
        <end position="170"/>
    </location>
</feature>
<proteinExistence type="predicted"/>